<dbReference type="GO" id="GO:0005786">
    <property type="term" value="C:signal recognition particle, endoplasmic reticulum targeting"/>
    <property type="evidence" value="ECO:0007669"/>
    <property type="project" value="UniProtKB-UniRule"/>
</dbReference>
<dbReference type="GO" id="GO:0005783">
    <property type="term" value="C:endoplasmic reticulum"/>
    <property type="evidence" value="ECO:0007669"/>
    <property type="project" value="UniProtKB-SubCell"/>
</dbReference>
<evidence type="ECO:0000256" key="8">
    <source>
        <dbReference type="ARBA" id="ARBA00023274"/>
    </source>
</evidence>
<evidence type="ECO:0000256" key="9">
    <source>
        <dbReference type="PIRNR" id="PIRNR038922"/>
    </source>
</evidence>
<sequence length="673" mass="74836">MAPKMKEKPKTPVASSVPLEDLFASLDRHLQNFDYDQVVKVADQVLSNAPGDEDALRCKVVALIKGDKIDRAVSIIQASERLPIDLRFYKAYCLYRQNKLSEALQCLEGQERTTSVLQLESQILYRLGKMESCLENYEKLQKFKMDNSLELKTNIIAALILAGRASEVQGMLDSMKVKATSSFELAYNTACSLIEKRNYADAEQLLLSARRIGQEMLMEDDYADDEIESELAPIAVQLAYVKQLMGHQEEASEAYSEIINRNLADPSSLAIATNDLIALKGAKDIADGLRKLDRFIEKPGGLQSFKLSNGLDYKLSSRQKEAIYANRLLLLLHTNRLKEAKDLALELGNMFPESVMRVLLQAAVFVREGNPTKAEDILHQCAEKYPKNFEQLYLVQAQVAATAGHSQIAAESLSKLSQIQHTPATVATLVALRERCGDSISAAAVLDSALNWWSNSMSEEKNKINLIMHQAASFKLKHGQQEEAARLYEELVKSHGNILALVGLVTTAANVDVNKAESYEKRLKPLQGLKDINVESLEKTSGAKHFEGAHIANPVDAVQEEGRKEKARKKRKRKPRYPKGFDPANPGPPPDPERWLPRRERSSYRPKRKDKRAAQVRGSQGAVVREKHEANTSTANTSSSSVKTTQATSGSSKPTADQTKAPSAKSRKKKSRH</sequence>
<dbReference type="InterPro" id="IPR026270">
    <property type="entry name" value="SRP72"/>
</dbReference>
<comment type="subcellular location">
    <subcellularLocation>
        <location evidence="2 9">Cytoplasm</location>
    </subcellularLocation>
    <subcellularLocation>
        <location evidence="1">Endoplasmic reticulum</location>
    </subcellularLocation>
</comment>
<feature type="compositionally biased region" description="Polar residues" evidence="10">
    <location>
        <begin position="646"/>
        <end position="658"/>
    </location>
</feature>
<dbReference type="GO" id="GO:0043022">
    <property type="term" value="F:ribosome binding"/>
    <property type="evidence" value="ECO:0007669"/>
    <property type="project" value="TreeGrafter"/>
</dbReference>
<accession>A0AAV7EDL3</accession>
<evidence type="ECO:0000256" key="2">
    <source>
        <dbReference type="ARBA" id="ARBA00004496"/>
    </source>
</evidence>
<dbReference type="Pfam" id="PF17004">
    <property type="entry name" value="SRP_TPR_like"/>
    <property type="match status" value="1"/>
</dbReference>
<protein>
    <recommendedName>
        <fullName evidence="4 9">Signal recognition particle subunit SRP72</fullName>
    </recommendedName>
</protein>
<dbReference type="AlphaFoldDB" id="A0AAV7EDL3"/>
<evidence type="ECO:0000313" key="12">
    <source>
        <dbReference type="EMBL" id="KAG9446729.1"/>
    </source>
</evidence>
<dbReference type="InterPro" id="IPR019734">
    <property type="entry name" value="TPR_rpt"/>
</dbReference>
<dbReference type="Pfam" id="PF08492">
    <property type="entry name" value="SRP72"/>
    <property type="match status" value="1"/>
</dbReference>
<dbReference type="GO" id="GO:0006614">
    <property type="term" value="P:SRP-dependent cotranslational protein targeting to membrane"/>
    <property type="evidence" value="ECO:0007669"/>
    <property type="project" value="UniProtKB-UniRule"/>
</dbReference>
<evidence type="ECO:0000256" key="7">
    <source>
        <dbReference type="ARBA" id="ARBA00023135"/>
    </source>
</evidence>
<feature type="compositionally biased region" description="Basic and acidic residues" evidence="10">
    <location>
        <begin position="591"/>
        <end position="603"/>
    </location>
</feature>
<dbReference type="SUPFAM" id="SSF48452">
    <property type="entry name" value="TPR-like"/>
    <property type="match status" value="3"/>
</dbReference>
<dbReference type="GO" id="GO:0008312">
    <property type="term" value="F:7S RNA binding"/>
    <property type="evidence" value="ECO:0007669"/>
    <property type="project" value="InterPro"/>
</dbReference>
<evidence type="ECO:0000256" key="4">
    <source>
        <dbReference type="ARBA" id="ARBA00018350"/>
    </source>
</evidence>
<feature type="compositionally biased region" description="Low complexity" evidence="10">
    <location>
        <begin position="631"/>
        <end position="645"/>
    </location>
</feature>
<keyword evidence="13" id="KW-1185">Reference proteome</keyword>
<dbReference type="Gene3D" id="1.25.40.10">
    <property type="entry name" value="Tetratricopeptide repeat domain"/>
    <property type="match status" value="2"/>
</dbReference>
<dbReference type="Proteomes" id="UP000825729">
    <property type="component" value="Unassembled WGS sequence"/>
</dbReference>
<keyword evidence="5 9" id="KW-0963">Cytoplasm</keyword>
<comment type="similarity">
    <text evidence="3 9">Belongs to the SRP72 family.</text>
</comment>
<feature type="compositionally biased region" description="Basic residues" evidence="10">
    <location>
        <begin position="565"/>
        <end position="577"/>
    </location>
</feature>
<proteinExistence type="inferred from homology"/>
<dbReference type="InterPro" id="IPR013699">
    <property type="entry name" value="Signal_recog_part_SRP72_RNA-bd"/>
</dbReference>
<evidence type="ECO:0000256" key="5">
    <source>
        <dbReference type="ARBA" id="ARBA00022490"/>
    </source>
</evidence>
<dbReference type="PANTHER" id="PTHR14094:SF9">
    <property type="entry name" value="SIGNAL RECOGNITION PARTICLE SUBUNIT SRP72"/>
    <property type="match status" value="1"/>
</dbReference>
<name>A0AAV7EDL3_ARIFI</name>
<keyword evidence="7 9" id="KW-0733">Signal recognition particle</keyword>
<evidence type="ECO:0000256" key="10">
    <source>
        <dbReference type="SAM" id="MobiDB-lite"/>
    </source>
</evidence>
<feature type="domain" description="Signal recognition particle SRP72 subunit RNA-binding" evidence="11">
    <location>
        <begin position="558"/>
        <end position="606"/>
    </location>
</feature>
<evidence type="ECO:0000259" key="11">
    <source>
        <dbReference type="Pfam" id="PF08492"/>
    </source>
</evidence>
<dbReference type="EMBL" id="JAINDJ010000005">
    <property type="protein sequence ID" value="KAG9446729.1"/>
    <property type="molecule type" value="Genomic_DNA"/>
</dbReference>
<dbReference type="InterPro" id="IPR031545">
    <property type="entry name" value="SRP72_TPR-like"/>
</dbReference>
<keyword evidence="6" id="KW-0256">Endoplasmic reticulum</keyword>
<comment type="function">
    <text evidence="9">Component of the signal recognition particle (SRP) complex, a ribonucleoprotein complex that mediates the cotranslational targeting of secretory and membrane proteins to the endoplasmic reticulum (ER).</text>
</comment>
<reference evidence="12 13" key="1">
    <citation type="submission" date="2021-07" db="EMBL/GenBank/DDBJ databases">
        <title>The Aristolochia fimbriata genome: insights into angiosperm evolution, floral development and chemical biosynthesis.</title>
        <authorList>
            <person name="Jiao Y."/>
        </authorList>
    </citation>
    <scope>NUCLEOTIDE SEQUENCE [LARGE SCALE GENOMIC DNA]</scope>
    <source>
        <strain evidence="12">IBCAS-2021</strain>
        <tissue evidence="12">Leaf</tissue>
    </source>
</reference>
<dbReference type="InterPro" id="IPR011990">
    <property type="entry name" value="TPR-like_helical_dom_sf"/>
</dbReference>
<organism evidence="12 13">
    <name type="scientific">Aristolochia fimbriata</name>
    <name type="common">White veined hardy Dutchman's pipe vine</name>
    <dbReference type="NCBI Taxonomy" id="158543"/>
    <lineage>
        <taxon>Eukaryota</taxon>
        <taxon>Viridiplantae</taxon>
        <taxon>Streptophyta</taxon>
        <taxon>Embryophyta</taxon>
        <taxon>Tracheophyta</taxon>
        <taxon>Spermatophyta</taxon>
        <taxon>Magnoliopsida</taxon>
        <taxon>Magnoliidae</taxon>
        <taxon>Piperales</taxon>
        <taxon>Aristolochiaceae</taxon>
        <taxon>Aristolochia</taxon>
    </lineage>
</organism>
<dbReference type="PANTHER" id="PTHR14094">
    <property type="entry name" value="SIGNAL RECOGNITION PARTICLE 72"/>
    <property type="match status" value="1"/>
</dbReference>
<gene>
    <name evidence="12" type="ORF">H6P81_012857</name>
</gene>
<evidence type="ECO:0000256" key="1">
    <source>
        <dbReference type="ARBA" id="ARBA00004240"/>
    </source>
</evidence>
<dbReference type="FunFam" id="1.25.40.10:FF:001600">
    <property type="entry name" value="Signal recognition particle subunit SRP72"/>
    <property type="match status" value="1"/>
</dbReference>
<evidence type="ECO:0000256" key="3">
    <source>
        <dbReference type="ARBA" id="ARBA00007676"/>
    </source>
</evidence>
<comment type="caution">
    <text evidence="12">The sequence shown here is derived from an EMBL/GenBank/DDBJ whole genome shotgun (WGS) entry which is preliminary data.</text>
</comment>
<evidence type="ECO:0000256" key="6">
    <source>
        <dbReference type="ARBA" id="ARBA00022824"/>
    </source>
</evidence>
<evidence type="ECO:0000313" key="13">
    <source>
        <dbReference type="Proteomes" id="UP000825729"/>
    </source>
</evidence>
<keyword evidence="8 9" id="KW-0687">Ribonucleoprotein</keyword>
<dbReference type="Pfam" id="PF13174">
    <property type="entry name" value="TPR_6"/>
    <property type="match status" value="1"/>
</dbReference>
<dbReference type="PIRSF" id="PIRSF038922">
    <property type="entry name" value="SRP72"/>
    <property type="match status" value="1"/>
</dbReference>
<feature type="region of interest" description="Disordered" evidence="10">
    <location>
        <begin position="543"/>
        <end position="673"/>
    </location>
</feature>